<keyword evidence="4 5" id="KW-0539">Nucleus</keyword>
<feature type="domain" description="Homeobox" evidence="8">
    <location>
        <begin position="136"/>
        <end position="197"/>
    </location>
</feature>
<dbReference type="PANTHER" id="PTHR24208:SF166">
    <property type="entry name" value="LIM HOMEOBOX TRANSCRIPTION FACTOR 1 ALPHA, ISOFORM B"/>
    <property type="match status" value="1"/>
</dbReference>
<reference evidence="9" key="1">
    <citation type="journal article" date="2020" name="Stud. Mycol.">
        <title>101 Dothideomycetes genomes: a test case for predicting lifestyles and emergence of pathogens.</title>
        <authorList>
            <person name="Haridas S."/>
            <person name="Albert R."/>
            <person name="Binder M."/>
            <person name="Bloem J."/>
            <person name="Labutti K."/>
            <person name="Salamov A."/>
            <person name="Andreopoulos B."/>
            <person name="Baker S."/>
            <person name="Barry K."/>
            <person name="Bills G."/>
            <person name="Bluhm B."/>
            <person name="Cannon C."/>
            <person name="Castanera R."/>
            <person name="Culley D."/>
            <person name="Daum C."/>
            <person name="Ezra D."/>
            <person name="Gonzalez J."/>
            <person name="Henrissat B."/>
            <person name="Kuo A."/>
            <person name="Liang C."/>
            <person name="Lipzen A."/>
            <person name="Lutzoni F."/>
            <person name="Magnuson J."/>
            <person name="Mondo S."/>
            <person name="Nolan M."/>
            <person name="Ohm R."/>
            <person name="Pangilinan J."/>
            <person name="Park H.-J."/>
            <person name="Ramirez L."/>
            <person name="Alfaro M."/>
            <person name="Sun H."/>
            <person name="Tritt A."/>
            <person name="Yoshinaga Y."/>
            <person name="Zwiers L.-H."/>
            <person name="Turgeon B."/>
            <person name="Goodwin S."/>
            <person name="Spatafora J."/>
            <person name="Crous P."/>
            <person name="Grigoriev I."/>
        </authorList>
    </citation>
    <scope>NUCLEOTIDE SEQUENCE</scope>
    <source>
        <strain evidence="9">CBS 480.64</strain>
    </source>
</reference>
<feature type="compositionally biased region" description="Polar residues" evidence="7">
    <location>
        <begin position="80"/>
        <end position="99"/>
    </location>
</feature>
<dbReference type="AlphaFoldDB" id="A0A6A7C8E1"/>
<evidence type="ECO:0000256" key="1">
    <source>
        <dbReference type="ARBA" id="ARBA00004123"/>
    </source>
</evidence>
<dbReference type="InterPro" id="IPR050453">
    <property type="entry name" value="LIM_Homeobox_TF"/>
</dbReference>
<evidence type="ECO:0000313" key="9">
    <source>
        <dbReference type="EMBL" id="KAF2863710.1"/>
    </source>
</evidence>
<dbReference type="OrthoDB" id="6159439at2759"/>
<evidence type="ECO:0000256" key="3">
    <source>
        <dbReference type="ARBA" id="ARBA00023155"/>
    </source>
</evidence>
<feature type="region of interest" description="Disordered" evidence="7">
    <location>
        <begin position="1"/>
        <end position="137"/>
    </location>
</feature>
<dbReference type="SMART" id="SM00389">
    <property type="entry name" value="HOX"/>
    <property type="match status" value="1"/>
</dbReference>
<dbReference type="InterPro" id="IPR009057">
    <property type="entry name" value="Homeodomain-like_sf"/>
</dbReference>
<comment type="subcellular location">
    <subcellularLocation>
        <location evidence="1 5 6">Nucleus</location>
    </subcellularLocation>
</comment>
<proteinExistence type="predicted"/>
<dbReference type="Pfam" id="PF00046">
    <property type="entry name" value="Homeodomain"/>
    <property type="match status" value="1"/>
</dbReference>
<sequence>MTGAKVAVPLSPPCSPHMSDAEAKIGEYHWQHAQHHKQSHQVQPQQQQQEQQYSYNAPDRRQLRTYRSAPYSLVGAAMRPTNSTGSAPTSPTEQLTPNSPEAAEAAGEGRSGGVGVAGDEEEAAAPSREGGGRSGARRTMKRFRLTHNQTRFLMSEFARQSHPDAEHRERLSREIPGLSPRQVQVWFQNRRAKLKRLTTDDRERVMRSRALPANFDMSQALHSPFGPPSHMGPPGPPQPGPPAHAGLPLPAPPPSSYTAAYGEAGSSRTLTLDTQRRGSDYESYGTPNYGISPGLGGFSFTPPHSANDAISPGSTASGVPTYAYSAVESPRRGSFVPLTGRPYVPDRPRPLNESAWTSLRTSMSYANEAAGVPAPSYPVYSYTHATQHQQPLENSAAAYRSASGPTLASLTYPPSQSAYSTGFGGFPQHHPPQYSPAGPSPTAAQSASYGSLVGTTRAEEPESADLTATYH</sequence>
<dbReference type="PANTHER" id="PTHR24208">
    <property type="entry name" value="LIM/HOMEOBOX PROTEIN LHX"/>
    <property type="match status" value="1"/>
</dbReference>
<feature type="DNA-binding region" description="Homeobox" evidence="5">
    <location>
        <begin position="138"/>
        <end position="198"/>
    </location>
</feature>
<dbReference type="Gene3D" id="1.10.10.60">
    <property type="entry name" value="Homeodomain-like"/>
    <property type="match status" value="1"/>
</dbReference>
<organism evidence="9 10">
    <name type="scientific">Piedraia hortae CBS 480.64</name>
    <dbReference type="NCBI Taxonomy" id="1314780"/>
    <lineage>
        <taxon>Eukaryota</taxon>
        <taxon>Fungi</taxon>
        <taxon>Dikarya</taxon>
        <taxon>Ascomycota</taxon>
        <taxon>Pezizomycotina</taxon>
        <taxon>Dothideomycetes</taxon>
        <taxon>Dothideomycetidae</taxon>
        <taxon>Capnodiales</taxon>
        <taxon>Piedraiaceae</taxon>
        <taxon>Piedraia</taxon>
    </lineage>
</organism>
<dbReference type="CDD" id="cd00086">
    <property type="entry name" value="homeodomain"/>
    <property type="match status" value="1"/>
</dbReference>
<feature type="compositionally biased region" description="Basic and acidic residues" evidence="7">
    <location>
        <begin position="19"/>
        <end position="30"/>
    </location>
</feature>
<dbReference type="InterPro" id="IPR001356">
    <property type="entry name" value="HD"/>
</dbReference>
<evidence type="ECO:0000256" key="5">
    <source>
        <dbReference type="PROSITE-ProRule" id="PRU00108"/>
    </source>
</evidence>
<feature type="region of interest" description="Disordered" evidence="7">
    <location>
        <begin position="210"/>
        <end position="288"/>
    </location>
</feature>
<evidence type="ECO:0000313" key="10">
    <source>
        <dbReference type="Proteomes" id="UP000799421"/>
    </source>
</evidence>
<feature type="compositionally biased region" description="Pro residues" evidence="7">
    <location>
        <begin position="225"/>
        <end position="242"/>
    </location>
</feature>
<gene>
    <name evidence="9" type="ORF">K470DRAFT_254603</name>
</gene>
<evidence type="ECO:0000256" key="7">
    <source>
        <dbReference type="SAM" id="MobiDB-lite"/>
    </source>
</evidence>
<evidence type="ECO:0000256" key="4">
    <source>
        <dbReference type="ARBA" id="ARBA00023242"/>
    </source>
</evidence>
<feature type="compositionally biased region" description="Polar residues" evidence="7">
    <location>
        <begin position="409"/>
        <end position="420"/>
    </location>
</feature>
<dbReference type="GO" id="GO:0005634">
    <property type="term" value="C:nucleus"/>
    <property type="evidence" value="ECO:0007669"/>
    <property type="project" value="UniProtKB-SubCell"/>
</dbReference>
<dbReference type="GO" id="GO:0000981">
    <property type="term" value="F:DNA-binding transcription factor activity, RNA polymerase II-specific"/>
    <property type="evidence" value="ECO:0007669"/>
    <property type="project" value="TreeGrafter"/>
</dbReference>
<evidence type="ECO:0000256" key="2">
    <source>
        <dbReference type="ARBA" id="ARBA00023125"/>
    </source>
</evidence>
<evidence type="ECO:0000256" key="6">
    <source>
        <dbReference type="RuleBase" id="RU000682"/>
    </source>
</evidence>
<protein>
    <submittedName>
        <fullName evidence="9">Homeobox-domain-containing protein</fullName>
    </submittedName>
</protein>
<keyword evidence="3 5" id="KW-0371">Homeobox</keyword>
<dbReference type="SUPFAM" id="SSF46689">
    <property type="entry name" value="Homeodomain-like"/>
    <property type="match status" value="1"/>
</dbReference>
<name>A0A6A7C8E1_9PEZI</name>
<keyword evidence="2 5" id="KW-0238">DNA-binding</keyword>
<dbReference type="GO" id="GO:0000977">
    <property type="term" value="F:RNA polymerase II transcription regulatory region sequence-specific DNA binding"/>
    <property type="evidence" value="ECO:0007669"/>
    <property type="project" value="TreeGrafter"/>
</dbReference>
<dbReference type="EMBL" id="MU005959">
    <property type="protein sequence ID" value="KAF2863710.1"/>
    <property type="molecule type" value="Genomic_DNA"/>
</dbReference>
<feature type="compositionally biased region" description="Low complexity" evidence="7">
    <location>
        <begin position="40"/>
        <end position="52"/>
    </location>
</feature>
<keyword evidence="10" id="KW-1185">Reference proteome</keyword>
<accession>A0A6A7C8E1</accession>
<dbReference type="PROSITE" id="PS50071">
    <property type="entry name" value="HOMEOBOX_2"/>
    <property type="match status" value="1"/>
</dbReference>
<feature type="region of interest" description="Disordered" evidence="7">
    <location>
        <begin position="409"/>
        <end position="471"/>
    </location>
</feature>
<dbReference type="Proteomes" id="UP000799421">
    <property type="component" value="Unassembled WGS sequence"/>
</dbReference>
<evidence type="ECO:0000259" key="8">
    <source>
        <dbReference type="PROSITE" id="PS50071"/>
    </source>
</evidence>